<reference evidence="1 2" key="1">
    <citation type="submission" date="2024-01" db="EMBL/GenBank/DDBJ databases">
        <title>The genomes of 5 underutilized Papilionoideae crops provide insights into root nodulation and disease resistanc.</title>
        <authorList>
            <person name="Jiang F."/>
        </authorList>
    </citation>
    <scope>NUCLEOTIDE SEQUENCE [LARGE SCALE GENOMIC DNA]</scope>
    <source>
        <strain evidence="1">LVBAO_FW01</strain>
        <tissue evidence="1">Leaves</tissue>
    </source>
</reference>
<evidence type="ECO:0000313" key="2">
    <source>
        <dbReference type="Proteomes" id="UP001367508"/>
    </source>
</evidence>
<dbReference type="Proteomes" id="UP001367508">
    <property type="component" value="Unassembled WGS sequence"/>
</dbReference>
<comment type="caution">
    <text evidence="1">The sequence shown here is derived from an EMBL/GenBank/DDBJ whole genome shotgun (WGS) entry which is preliminary data.</text>
</comment>
<dbReference type="EMBL" id="JAYMYQ010000004">
    <property type="protein sequence ID" value="KAK7336476.1"/>
    <property type="molecule type" value="Genomic_DNA"/>
</dbReference>
<organism evidence="1 2">
    <name type="scientific">Canavalia gladiata</name>
    <name type="common">Sword bean</name>
    <name type="synonym">Dolichos gladiatus</name>
    <dbReference type="NCBI Taxonomy" id="3824"/>
    <lineage>
        <taxon>Eukaryota</taxon>
        <taxon>Viridiplantae</taxon>
        <taxon>Streptophyta</taxon>
        <taxon>Embryophyta</taxon>
        <taxon>Tracheophyta</taxon>
        <taxon>Spermatophyta</taxon>
        <taxon>Magnoliopsida</taxon>
        <taxon>eudicotyledons</taxon>
        <taxon>Gunneridae</taxon>
        <taxon>Pentapetalae</taxon>
        <taxon>rosids</taxon>
        <taxon>fabids</taxon>
        <taxon>Fabales</taxon>
        <taxon>Fabaceae</taxon>
        <taxon>Papilionoideae</taxon>
        <taxon>50 kb inversion clade</taxon>
        <taxon>NPAAA clade</taxon>
        <taxon>indigoferoid/millettioid clade</taxon>
        <taxon>Phaseoleae</taxon>
        <taxon>Canavalia</taxon>
    </lineage>
</organism>
<gene>
    <name evidence="1" type="ORF">VNO77_17018</name>
</gene>
<evidence type="ECO:0000313" key="1">
    <source>
        <dbReference type="EMBL" id="KAK7336476.1"/>
    </source>
</evidence>
<keyword evidence="2" id="KW-1185">Reference proteome</keyword>
<sequence length="117" mass="13178">MLKSFMDAQLGCEGSYPWRSILGARHIIEKGMKWVIGDGNKFKIWRDPWQQDRGQKTPAGIIKINVNAGWSRSNSVAHLMASSASTLGDRYHVVFVNGIVQCGFVLEGLKREITRQM</sequence>
<accession>A0AAN9LIY2</accession>
<name>A0AAN9LIY2_CANGL</name>
<proteinExistence type="predicted"/>
<dbReference type="AlphaFoldDB" id="A0AAN9LIY2"/>
<protein>
    <submittedName>
        <fullName evidence="1">Uncharacterized protein</fullName>
    </submittedName>
</protein>